<evidence type="ECO:0000256" key="1">
    <source>
        <dbReference type="SAM" id="Phobius"/>
    </source>
</evidence>
<proteinExistence type="predicted"/>
<feature type="transmembrane region" description="Helical" evidence="1">
    <location>
        <begin position="7"/>
        <end position="25"/>
    </location>
</feature>
<dbReference type="EMBL" id="SNZP01000015">
    <property type="protein sequence ID" value="TDR73027.1"/>
    <property type="molecule type" value="Genomic_DNA"/>
</dbReference>
<keyword evidence="3" id="KW-1185">Reference proteome</keyword>
<name>A0A4R7B0R5_9NEIS</name>
<accession>A0A4R7B0R5</accession>
<evidence type="ECO:0008006" key="4">
    <source>
        <dbReference type="Google" id="ProtNLM"/>
    </source>
</evidence>
<dbReference type="Proteomes" id="UP000295611">
    <property type="component" value="Unassembled WGS sequence"/>
</dbReference>
<dbReference type="OrthoDB" id="329761at2"/>
<feature type="transmembrane region" description="Helical" evidence="1">
    <location>
        <begin position="37"/>
        <end position="60"/>
    </location>
</feature>
<gene>
    <name evidence="2" type="ORF">DFP86_11559</name>
</gene>
<organism evidence="2 3">
    <name type="scientific">Paludibacterium purpuratum</name>
    <dbReference type="NCBI Taxonomy" id="1144873"/>
    <lineage>
        <taxon>Bacteria</taxon>
        <taxon>Pseudomonadati</taxon>
        <taxon>Pseudomonadota</taxon>
        <taxon>Betaproteobacteria</taxon>
        <taxon>Neisseriales</taxon>
        <taxon>Chromobacteriaceae</taxon>
        <taxon>Paludibacterium</taxon>
    </lineage>
</organism>
<evidence type="ECO:0000313" key="3">
    <source>
        <dbReference type="Proteomes" id="UP000295611"/>
    </source>
</evidence>
<keyword evidence="1" id="KW-1133">Transmembrane helix</keyword>
<dbReference type="RefSeq" id="WP_133683268.1">
    <property type="nucleotide sequence ID" value="NZ_SNZP01000015.1"/>
</dbReference>
<reference evidence="2 3" key="1">
    <citation type="submission" date="2019-03" db="EMBL/GenBank/DDBJ databases">
        <title>Genomic Encyclopedia of Type Strains, Phase III (KMG-III): the genomes of soil and plant-associated and newly described type strains.</title>
        <authorList>
            <person name="Whitman W."/>
        </authorList>
    </citation>
    <scope>NUCLEOTIDE SEQUENCE [LARGE SCALE GENOMIC DNA]</scope>
    <source>
        <strain evidence="2 3">CECT 8976</strain>
    </source>
</reference>
<dbReference type="InterPro" id="IPR006311">
    <property type="entry name" value="TAT_signal"/>
</dbReference>
<keyword evidence="1" id="KW-0812">Transmembrane</keyword>
<sequence>MLTRRQLIKTGLLGGVLIAGAGWWARPDGDLVAALPWPMAFLTAHDAMLLSVVAPVMLAVEGLDAPLVVRGVDQAIAALPLALQRELRQLFDLLANRWGRRYVAGVVEPWHRADPADIAHFLQAWQLSRWQLLRTGYQALHALINAAWYGDPISWPGMGYQRPARIVGLLR</sequence>
<dbReference type="AlphaFoldDB" id="A0A4R7B0R5"/>
<keyword evidence="1" id="KW-0472">Membrane</keyword>
<comment type="caution">
    <text evidence="2">The sequence shown here is derived from an EMBL/GenBank/DDBJ whole genome shotgun (WGS) entry which is preliminary data.</text>
</comment>
<dbReference type="PROSITE" id="PS51318">
    <property type="entry name" value="TAT"/>
    <property type="match status" value="1"/>
</dbReference>
<evidence type="ECO:0000313" key="2">
    <source>
        <dbReference type="EMBL" id="TDR73027.1"/>
    </source>
</evidence>
<protein>
    <recommendedName>
        <fullName evidence="4">TAT (Twin-arginine translocation) pathway-exported protein</fullName>
    </recommendedName>
</protein>